<keyword evidence="2" id="KW-0805">Transcription regulation</keyword>
<feature type="domain" description="AP2/ERF" evidence="7">
    <location>
        <begin position="312"/>
        <end position="354"/>
    </location>
</feature>
<feature type="compositionally biased region" description="Low complexity" evidence="6">
    <location>
        <begin position="36"/>
        <end position="48"/>
    </location>
</feature>
<dbReference type="SUPFAM" id="SSF54171">
    <property type="entry name" value="DNA-binding domain"/>
    <property type="match status" value="1"/>
</dbReference>
<organism evidence="8 9">
    <name type="scientific">Ectocarpus siliculosus</name>
    <name type="common">Brown alga</name>
    <name type="synonym">Conferva siliculosa</name>
    <dbReference type="NCBI Taxonomy" id="2880"/>
    <lineage>
        <taxon>Eukaryota</taxon>
        <taxon>Sar</taxon>
        <taxon>Stramenopiles</taxon>
        <taxon>Ochrophyta</taxon>
        <taxon>PX clade</taxon>
        <taxon>Phaeophyceae</taxon>
        <taxon>Ectocarpales</taxon>
        <taxon>Ectocarpaceae</taxon>
        <taxon>Ectocarpus</taxon>
    </lineage>
</organism>
<proteinExistence type="predicted"/>
<evidence type="ECO:0000259" key="7">
    <source>
        <dbReference type="PROSITE" id="PS51032"/>
    </source>
</evidence>
<feature type="compositionally biased region" description="Low complexity" evidence="6">
    <location>
        <begin position="13"/>
        <end position="29"/>
    </location>
</feature>
<dbReference type="InterPro" id="IPR001471">
    <property type="entry name" value="AP2/ERF_dom"/>
</dbReference>
<accession>D7FLT6</accession>
<keyword evidence="9" id="KW-1185">Reference proteome</keyword>
<feature type="compositionally biased region" description="Pro residues" evidence="6">
    <location>
        <begin position="177"/>
        <end position="199"/>
    </location>
</feature>
<evidence type="ECO:0000256" key="6">
    <source>
        <dbReference type="SAM" id="MobiDB-lite"/>
    </source>
</evidence>
<keyword evidence="4" id="KW-0804">Transcription</keyword>
<dbReference type="InParanoid" id="D7FLT6"/>
<dbReference type="STRING" id="2880.D7FLT6"/>
<dbReference type="OrthoDB" id="10541262at2759"/>
<reference evidence="8 9" key="1">
    <citation type="journal article" date="2010" name="Nature">
        <title>The Ectocarpus genome and the independent evolution of multicellularity in brown algae.</title>
        <authorList>
            <person name="Cock J.M."/>
            <person name="Sterck L."/>
            <person name="Rouze P."/>
            <person name="Scornet D."/>
            <person name="Allen A.E."/>
            <person name="Amoutzias G."/>
            <person name="Anthouard V."/>
            <person name="Artiguenave F."/>
            <person name="Aury J.M."/>
            <person name="Badger J.H."/>
            <person name="Beszteri B."/>
            <person name="Billiau K."/>
            <person name="Bonnet E."/>
            <person name="Bothwell J.H."/>
            <person name="Bowler C."/>
            <person name="Boyen C."/>
            <person name="Brownlee C."/>
            <person name="Carrano C.J."/>
            <person name="Charrier B."/>
            <person name="Cho G.Y."/>
            <person name="Coelho S.M."/>
            <person name="Collen J."/>
            <person name="Corre E."/>
            <person name="Da Silva C."/>
            <person name="Delage L."/>
            <person name="Delaroque N."/>
            <person name="Dittami S.M."/>
            <person name="Doulbeau S."/>
            <person name="Elias M."/>
            <person name="Farnham G."/>
            <person name="Gachon C.M."/>
            <person name="Gschloessl B."/>
            <person name="Heesch S."/>
            <person name="Jabbari K."/>
            <person name="Jubin C."/>
            <person name="Kawai H."/>
            <person name="Kimura K."/>
            <person name="Kloareg B."/>
            <person name="Kupper F.C."/>
            <person name="Lang D."/>
            <person name="Le Bail A."/>
            <person name="Leblanc C."/>
            <person name="Lerouge P."/>
            <person name="Lohr M."/>
            <person name="Lopez P.J."/>
            <person name="Martens C."/>
            <person name="Maumus F."/>
            <person name="Michel G."/>
            <person name="Miranda-Saavedra D."/>
            <person name="Morales J."/>
            <person name="Moreau H."/>
            <person name="Motomura T."/>
            <person name="Nagasato C."/>
            <person name="Napoli C.A."/>
            <person name="Nelson D.R."/>
            <person name="Nyvall-Collen P."/>
            <person name="Peters A.F."/>
            <person name="Pommier C."/>
            <person name="Potin P."/>
            <person name="Poulain J."/>
            <person name="Quesneville H."/>
            <person name="Read B."/>
            <person name="Rensing S.A."/>
            <person name="Ritter A."/>
            <person name="Rousvoal S."/>
            <person name="Samanta M."/>
            <person name="Samson G."/>
            <person name="Schroeder D.C."/>
            <person name="Segurens B."/>
            <person name="Strittmatter M."/>
            <person name="Tonon T."/>
            <person name="Tregear J.W."/>
            <person name="Valentin K."/>
            <person name="von Dassow P."/>
            <person name="Yamagishi T."/>
            <person name="Van de Peer Y."/>
            <person name="Wincker P."/>
        </authorList>
    </citation>
    <scope>NUCLEOTIDE SEQUENCE [LARGE SCALE GENOMIC DNA]</scope>
    <source>
        <strain evidence="9">Ec32 / CCAP1310/4</strain>
    </source>
</reference>
<evidence type="ECO:0000313" key="8">
    <source>
        <dbReference type="EMBL" id="CBJ29772.1"/>
    </source>
</evidence>
<feature type="region of interest" description="Disordered" evidence="6">
    <location>
        <begin position="173"/>
        <end position="204"/>
    </location>
</feature>
<feature type="compositionally biased region" description="Pro residues" evidence="6">
    <location>
        <begin position="398"/>
        <end position="408"/>
    </location>
</feature>
<dbReference type="InterPro" id="IPR036955">
    <property type="entry name" value="AP2/ERF_dom_sf"/>
</dbReference>
<evidence type="ECO:0000256" key="4">
    <source>
        <dbReference type="ARBA" id="ARBA00023163"/>
    </source>
</evidence>
<sequence>MGAVNLELKKSEPAAPNTTAAVATSASDTAQHRSTVAASVAPYSSPSAMVRGCGASERGPRGAPPPDGSCAGGRTDAYFGNRDIVAACRALRTLPHVPVDDAPGSGSAPVAVGAGAVSLPGFSMTKNVAAPTDNAVTVEASQEPPAAAAAAAPSSAVAATGPPRMRMIDFVRMPESTPSPPVVPAASPPPPPLRPPSPAGPTARDIYAGAAVQTVPAAASAAVTATNASPSPDLAHTAAPAASKTGAAPPGAKTPQTAAKPRAAKSKAARSKVAKSMAAKTKAKAPKAPKAPKPKKRKKDWWVRRGPPGQSSFKGVCITPAGTWRAVIYVDRKQKYLGVFDSEFDAARAYDAAARVHCPGSQLNNPDQIERELYELSAADGKPFATAGAEPPPERPRPPPPPPPLRRP</sequence>
<comment type="subcellular location">
    <subcellularLocation>
        <location evidence="1">Nucleus</location>
    </subcellularLocation>
</comment>
<dbReference type="Gene3D" id="3.30.730.10">
    <property type="entry name" value="AP2/ERF domain"/>
    <property type="match status" value="1"/>
</dbReference>
<dbReference type="PROSITE" id="PS51032">
    <property type="entry name" value="AP2_ERF"/>
    <property type="match status" value="1"/>
</dbReference>
<dbReference type="InterPro" id="IPR016177">
    <property type="entry name" value="DNA-bd_dom_sf"/>
</dbReference>
<keyword evidence="3" id="KW-0238">DNA-binding</keyword>
<dbReference type="GO" id="GO:0005634">
    <property type="term" value="C:nucleus"/>
    <property type="evidence" value="ECO:0007669"/>
    <property type="project" value="UniProtKB-SubCell"/>
</dbReference>
<evidence type="ECO:0000256" key="5">
    <source>
        <dbReference type="ARBA" id="ARBA00023242"/>
    </source>
</evidence>
<dbReference type="SMART" id="SM00380">
    <property type="entry name" value="AP2"/>
    <property type="match status" value="1"/>
</dbReference>
<feature type="region of interest" description="Disordered" evidence="6">
    <location>
        <begin position="376"/>
        <end position="408"/>
    </location>
</feature>
<evidence type="ECO:0000256" key="2">
    <source>
        <dbReference type="ARBA" id="ARBA00023015"/>
    </source>
</evidence>
<keyword evidence="5" id="KW-0539">Nucleus</keyword>
<feature type="compositionally biased region" description="Low complexity" evidence="6">
    <location>
        <begin position="227"/>
        <end position="261"/>
    </location>
</feature>
<dbReference type="GO" id="GO:0003700">
    <property type="term" value="F:DNA-binding transcription factor activity"/>
    <property type="evidence" value="ECO:0007669"/>
    <property type="project" value="InterPro"/>
</dbReference>
<evidence type="ECO:0000256" key="3">
    <source>
        <dbReference type="ARBA" id="ARBA00023125"/>
    </source>
</evidence>
<evidence type="ECO:0000313" key="9">
    <source>
        <dbReference type="Proteomes" id="UP000002630"/>
    </source>
</evidence>
<name>D7FLT6_ECTSI</name>
<feature type="region of interest" description="Disordered" evidence="6">
    <location>
        <begin position="227"/>
        <end position="314"/>
    </location>
</feature>
<protein>
    <recommendedName>
        <fullName evidence="7">AP2/ERF domain-containing protein</fullName>
    </recommendedName>
</protein>
<gene>
    <name evidence="8" type="ORF">Esi_0161_0024</name>
</gene>
<dbReference type="AlphaFoldDB" id="D7FLT6"/>
<dbReference type="EMBL" id="FN649760">
    <property type="protein sequence ID" value="CBJ29772.1"/>
    <property type="molecule type" value="Genomic_DNA"/>
</dbReference>
<feature type="compositionally biased region" description="Basic residues" evidence="6">
    <location>
        <begin position="262"/>
        <end position="273"/>
    </location>
</feature>
<dbReference type="GO" id="GO:0003677">
    <property type="term" value="F:DNA binding"/>
    <property type="evidence" value="ECO:0007669"/>
    <property type="project" value="UniProtKB-KW"/>
</dbReference>
<evidence type="ECO:0000256" key="1">
    <source>
        <dbReference type="ARBA" id="ARBA00004123"/>
    </source>
</evidence>
<feature type="compositionally biased region" description="Basic residues" evidence="6">
    <location>
        <begin position="281"/>
        <end position="299"/>
    </location>
</feature>
<feature type="region of interest" description="Disordered" evidence="6">
    <location>
        <begin position="1"/>
        <end position="71"/>
    </location>
</feature>
<dbReference type="Proteomes" id="UP000002630">
    <property type="component" value="Unassembled WGS sequence"/>
</dbReference>